<evidence type="ECO:0000259" key="2">
    <source>
        <dbReference type="Pfam" id="PF23247"/>
    </source>
</evidence>
<feature type="domain" description="Disease resistance protein At4g27190-like leucine-rich repeats" evidence="2">
    <location>
        <begin position="327"/>
        <end position="457"/>
    </location>
</feature>
<proteinExistence type="predicted"/>
<sequence>MLTAATSAAASAAAGEACKGGRELVSEVKRNVDYANDLESNFKLLMEKEEKLYARKESIIAEANKHKTKQFTREWEVWISSVMKSKEEVQELKTKYDKEKSKNSKLKLFRSSSRAKLSKRMVEKCEKLHSLWLEGNCVRVLVEKLPERVRTMNAPKIEDKPSLYGLSLLEELTIDMDPNNQRWEAVVEGIIKGVATLTCLTLLSICFPNVNFLEYFISTSPSWNVGHFRFQFFVGCHDSNSYKMFDHSELQRYFKFVNGEGVNTSISKVLEETDVFELIGHKGASNLSDFGIESINKMRVCLIEGCDEIETIVDGNTVGINALKWLEMMRINNVSKLESIWEGPIHAGSLSRLSTLTLWRCVKLKKIFSNDMIEQLFELEHLSVEECHEIEEIITKSENRGLEPEVLPKLKTLVLSDLPKVKSICTEASLKWLSLKKIKISMCQLLKSLPFNNENATNLRCIEAHQSWWSELEWKEDTIKQRLQSICIFN</sequence>
<dbReference type="InterPro" id="IPR032675">
    <property type="entry name" value="LRR_dom_sf"/>
</dbReference>
<dbReference type="SUPFAM" id="SSF52047">
    <property type="entry name" value="RNI-like"/>
    <property type="match status" value="1"/>
</dbReference>
<dbReference type="Pfam" id="PF23247">
    <property type="entry name" value="LRR_RPS2"/>
    <property type="match status" value="1"/>
</dbReference>
<dbReference type="InterPro" id="IPR050905">
    <property type="entry name" value="Plant_NBS-LRR"/>
</dbReference>
<dbReference type="Gene3D" id="3.80.10.10">
    <property type="entry name" value="Ribonuclease Inhibitor"/>
    <property type="match status" value="1"/>
</dbReference>
<reference evidence="3 4" key="1">
    <citation type="submission" date="2024-01" db="EMBL/GenBank/DDBJ databases">
        <title>A telomere-to-telomere, gap-free genome of sweet tea (Lithocarpus litseifolius).</title>
        <authorList>
            <person name="Zhou J."/>
        </authorList>
    </citation>
    <scope>NUCLEOTIDE SEQUENCE [LARGE SCALE GENOMIC DNA]</scope>
    <source>
        <strain evidence="3">Zhou-2022a</strain>
        <tissue evidence="3">Leaf</tissue>
    </source>
</reference>
<comment type="caution">
    <text evidence="3">The sequence shown here is derived from an EMBL/GenBank/DDBJ whole genome shotgun (WGS) entry which is preliminary data.</text>
</comment>
<evidence type="ECO:0000313" key="4">
    <source>
        <dbReference type="Proteomes" id="UP001459277"/>
    </source>
</evidence>
<name>A0AAW2DU35_9ROSI</name>
<dbReference type="InterPro" id="IPR057135">
    <property type="entry name" value="At4g27190-like_LRR"/>
</dbReference>
<accession>A0AAW2DU35</accession>
<dbReference type="EMBL" id="JAZDWU010000001">
    <property type="protein sequence ID" value="KAL0013048.1"/>
    <property type="molecule type" value="Genomic_DNA"/>
</dbReference>
<dbReference type="PANTHER" id="PTHR33463">
    <property type="entry name" value="NB-ARC DOMAIN-CONTAINING PROTEIN-RELATED"/>
    <property type="match status" value="1"/>
</dbReference>
<dbReference type="AlphaFoldDB" id="A0AAW2DU35"/>
<keyword evidence="4" id="KW-1185">Reference proteome</keyword>
<keyword evidence="1" id="KW-0611">Plant defense</keyword>
<evidence type="ECO:0000313" key="3">
    <source>
        <dbReference type="EMBL" id="KAL0013048.1"/>
    </source>
</evidence>
<organism evidence="3 4">
    <name type="scientific">Lithocarpus litseifolius</name>
    <dbReference type="NCBI Taxonomy" id="425828"/>
    <lineage>
        <taxon>Eukaryota</taxon>
        <taxon>Viridiplantae</taxon>
        <taxon>Streptophyta</taxon>
        <taxon>Embryophyta</taxon>
        <taxon>Tracheophyta</taxon>
        <taxon>Spermatophyta</taxon>
        <taxon>Magnoliopsida</taxon>
        <taxon>eudicotyledons</taxon>
        <taxon>Gunneridae</taxon>
        <taxon>Pentapetalae</taxon>
        <taxon>rosids</taxon>
        <taxon>fabids</taxon>
        <taxon>Fagales</taxon>
        <taxon>Fagaceae</taxon>
        <taxon>Lithocarpus</taxon>
    </lineage>
</organism>
<protein>
    <recommendedName>
        <fullName evidence="2">Disease resistance protein At4g27190-like leucine-rich repeats domain-containing protein</fullName>
    </recommendedName>
</protein>
<dbReference type="PANTHER" id="PTHR33463:SF209">
    <property type="entry name" value="DISEASE RESISTANCE PROTEIN RPS2-LIKE"/>
    <property type="match status" value="1"/>
</dbReference>
<dbReference type="Proteomes" id="UP001459277">
    <property type="component" value="Unassembled WGS sequence"/>
</dbReference>
<gene>
    <name evidence="3" type="ORF">SO802_000117</name>
</gene>
<evidence type="ECO:0000256" key="1">
    <source>
        <dbReference type="ARBA" id="ARBA00022821"/>
    </source>
</evidence>